<dbReference type="Proteomes" id="UP000663879">
    <property type="component" value="Unassembled WGS sequence"/>
</dbReference>
<dbReference type="Pfam" id="PF00017">
    <property type="entry name" value="SH2"/>
    <property type="match status" value="1"/>
</dbReference>
<proteinExistence type="predicted"/>
<dbReference type="PANTHER" id="PTHR15832">
    <property type="entry name" value="SHC (SRC HOMOLOGY DOMAIN C-TERMINAL) ADAPTOR HOMOLOG"/>
    <property type="match status" value="1"/>
</dbReference>
<keyword evidence="4" id="KW-1185">Reference proteome</keyword>
<dbReference type="Gene3D" id="3.30.505.10">
    <property type="entry name" value="SH2 domain"/>
    <property type="match status" value="1"/>
</dbReference>
<dbReference type="PRINTS" id="PR00401">
    <property type="entry name" value="SH2DOMAIN"/>
</dbReference>
<dbReference type="PANTHER" id="PTHR15832:SF2">
    <property type="entry name" value="SH2 DOMAIN-CONTAINING PROTEIN"/>
    <property type="match status" value="1"/>
</dbReference>
<comment type="caution">
    <text evidence="3">The sequence shown here is derived from an EMBL/GenBank/DDBJ whole genome shotgun (WGS) entry which is preliminary data.</text>
</comment>
<dbReference type="CDD" id="cd00173">
    <property type="entry name" value="SH2"/>
    <property type="match status" value="1"/>
</dbReference>
<evidence type="ECO:0000313" key="4">
    <source>
        <dbReference type="Proteomes" id="UP000663879"/>
    </source>
</evidence>
<feature type="domain" description="SH2" evidence="2">
    <location>
        <begin position="29"/>
        <end position="109"/>
    </location>
</feature>
<dbReference type="OrthoDB" id="10013007at2759"/>
<protein>
    <recommendedName>
        <fullName evidence="2">SH2 domain-containing protein</fullName>
    </recommendedName>
</protein>
<sequence length="165" mass="19172">MKSTLIQKIKSKLTKKGFETLKDANEYKWFHEKFTREESETFLSKQNVGVFVIRKSETIQNAFVLSVKVPIYVNNCQVSHYVIIQSKNRVYMRGFQEKEFSDIQSLLTHCSYVRDMLPVQLDLDFYDTNMNRKGCVRSSSLNSVASADFLDLDELNISQASNIFD</sequence>
<organism evidence="3 4">
    <name type="scientific">Brachionus calyciflorus</name>
    <dbReference type="NCBI Taxonomy" id="104777"/>
    <lineage>
        <taxon>Eukaryota</taxon>
        <taxon>Metazoa</taxon>
        <taxon>Spiralia</taxon>
        <taxon>Gnathifera</taxon>
        <taxon>Rotifera</taxon>
        <taxon>Eurotatoria</taxon>
        <taxon>Monogononta</taxon>
        <taxon>Pseudotrocha</taxon>
        <taxon>Ploima</taxon>
        <taxon>Brachionidae</taxon>
        <taxon>Brachionus</taxon>
    </lineage>
</organism>
<gene>
    <name evidence="3" type="ORF">OXX778_LOCUS11350</name>
</gene>
<accession>A0A813ZLC0</accession>
<dbReference type="PROSITE" id="PS50001">
    <property type="entry name" value="SH2"/>
    <property type="match status" value="1"/>
</dbReference>
<dbReference type="SUPFAM" id="SSF55550">
    <property type="entry name" value="SH2 domain"/>
    <property type="match status" value="1"/>
</dbReference>
<dbReference type="EMBL" id="CAJNOC010001911">
    <property type="protein sequence ID" value="CAF0900013.1"/>
    <property type="molecule type" value="Genomic_DNA"/>
</dbReference>
<dbReference type="SMART" id="SM00252">
    <property type="entry name" value="SH2"/>
    <property type="match status" value="1"/>
</dbReference>
<dbReference type="InterPro" id="IPR036860">
    <property type="entry name" value="SH2_dom_sf"/>
</dbReference>
<evidence type="ECO:0000259" key="2">
    <source>
        <dbReference type="PROSITE" id="PS50001"/>
    </source>
</evidence>
<name>A0A813ZLC0_9BILA</name>
<evidence type="ECO:0000256" key="1">
    <source>
        <dbReference type="PROSITE-ProRule" id="PRU00191"/>
    </source>
</evidence>
<dbReference type="AlphaFoldDB" id="A0A813ZLC0"/>
<evidence type="ECO:0000313" key="3">
    <source>
        <dbReference type="EMBL" id="CAF0900013.1"/>
    </source>
</evidence>
<keyword evidence="1" id="KW-0727">SH2 domain</keyword>
<reference evidence="3" key="1">
    <citation type="submission" date="2021-02" db="EMBL/GenBank/DDBJ databases">
        <authorList>
            <person name="Nowell W R."/>
        </authorList>
    </citation>
    <scope>NUCLEOTIDE SEQUENCE</scope>
    <source>
        <strain evidence="3">Ploen Becks lab</strain>
    </source>
</reference>
<dbReference type="InterPro" id="IPR000980">
    <property type="entry name" value="SH2"/>
</dbReference>